<keyword evidence="2" id="KW-1185">Reference proteome</keyword>
<dbReference type="EMBL" id="CM044708">
    <property type="protein sequence ID" value="KAI5649379.1"/>
    <property type="molecule type" value="Genomic_DNA"/>
</dbReference>
<organism evidence="1 2">
    <name type="scientific">Catharanthus roseus</name>
    <name type="common">Madagascar periwinkle</name>
    <name type="synonym">Vinca rosea</name>
    <dbReference type="NCBI Taxonomy" id="4058"/>
    <lineage>
        <taxon>Eukaryota</taxon>
        <taxon>Viridiplantae</taxon>
        <taxon>Streptophyta</taxon>
        <taxon>Embryophyta</taxon>
        <taxon>Tracheophyta</taxon>
        <taxon>Spermatophyta</taxon>
        <taxon>Magnoliopsida</taxon>
        <taxon>eudicotyledons</taxon>
        <taxon>Gunneridae</taxon>
        <taxon>Pentapetalae</taxon>
        <taxon>asterids</taxon>
        <taxon>lamiids</taxon>
        <taxon>Gentianales</taxon>
        <taxon>Apocynaceae</taxon>
        <taxon>Rauvolfioideae</taxon>
        <taxon>Vinceae</taxon>
        <taxon>Catharanthinae</taxon>
        <taxon>Catharanthus</taxon>
    </lineage>
</organism>
<accession>A0ACB9ZQL5</accession>
<dbReference type="Proteomes" id="UP001060085">
    <property type="component" value="Linkage Group LG08"/>
</dbReference>
<sequence>MRPTVKKINDKETRLCKNQFLPGIGIDSSYQQIINFSKRYHIIISRQRCRFDRQLGRSMSQKQGYARISFTQDMTLFDKQLARQMAKKQCCARISFSQDLPCPPSCTYRLLIQQHEWIVKRAVSYQQITNSSKRYYIIISRQTQIWQTFKQTNSKETRLCKNQFLSAIGLVR</sequence>
<reference evidence="2" key="1">
    <citation type="journal article" date="2023" name="Nat. Plants">
        <title>Single-cell RNA sequencing provides a high-resolution roadmap for understanding the multicellular compartmentation of specialized metabolism.</title>
        <authorList>
            <person name="Sun S."/>
            <person name="Shen X."/>
            <person name="Li Y."/>
            <person name="Li Y."/>
            <person name="Wang S."/>
            <person name="Li R."/>
            <person name="Zhang H."/>
            <person name="Shen G."/>
            <person name="Guo B."/>
            <person name="Wei J."/>
            <person name="Xu J."/>
            <person name="St-Pierre B."/>
            <person name="Chen S."/>
            <person name="Sun C."/>
        </authorList>
    </citation>
    <scope>NUCLEOTIDE SEQUENCE [LARGE SCALE GENOMIC DNA]</scope>
</reference>
<comment type="caution">
    <text evidence="1">The sequence shown here is derived from an EMBL/GenBank/DDBJ whole genome shotgun (WGS) entry which is preliminary data.</text>
</comment>
<proteinExistence type="predicted"/>
<gene>
    <name evidence="1" type="ORF">M9H77_35384</name>
</gene>
<evidence type="ECO:0000313" key="2">
    <source>
        <dbReference type="Proteomes" id="UP001060085"/>
    </source>
</evidence>
<protein>
    <submittedName>
        <fullName evidence="1">Uncharacterized protein</fullName>
    </submittedName>
</protein>
<name>A0ACB9ZQL5_CATRO</name>
<evidence type="ECO:0000313" key="1">
    <source>
        <dbReference type="EMBL" id="KAI5649379.1"/>
    </source>
</evidence>